<dbReference type="STRING" id="4155.A0A022PTZ4"/>
<evidence type="ECO:0000256" key="3">
    <source>
        <dbReference type="PROSITE-ProRule" id="PRU01251"/>
    </source>
</evidence>
<organism evidence="6 7">
    <name type="scientific">Erythranthe guttata</name>
    <name type="common">Yellow monkey flower</name>
    <name type="synonym">Mimulus guttatus</name>
    <dbReference type="NCBI Taxonomy" id="4155"/>
    <lineage>
        <taxon>Eukaryota</taxon>
        <taxon>Viridiplantae</taxon>
        <taxon>Streptophyta</taxon>
        <taxon>Embryophyta</taxon>
        <taxon>Tracheophyta</taxon>
        <taxon>Spermatophyta</taxon>
        <taxon>Magnoliopsida</taxon>
        <taxon>eudicotyledons</taxon>
        <taxon>Gunneridae</taxon>
        <taxon>Pentapetalae</taxon>
        <taxon>asterids</taxon>
        <taxon>lamiids</taxon>
        <taxon>Lamiales</taxon>
        <taxon>Phrymaceae</taxon>
        <taxon>Erythranthe</taxon>
    </lineage>
</organism>
<dbReference type="SUPFAM" id="SSF81923">
    <property type="entry name" value="Double Clp-N motif"/>
    <property type="match status" value="1"/>
</dbReference>
<feature type="region of interest" description="Disordered" evidence="4">
    <location>
        <begin position="527"/>
        <end position="558"/>
    </location>
</feature>
<dbReference type="InterPro" id="IPR058680">
    <property type="entry name" value="NBD_SMAX1-like"/>
</dbReference>
<comment type="similarity">
    <text evidence="1">Belongs to the ClpA/ClpB family.</text>
</comment>
<evidence type="ECO:0000259" key="5">
    <source>
        <dbReference type="PROSITE" id="PS51903"/>
    </source>
</evidence>
<reference evidence="6 7" key="1">
    <citation type="journal article" date="2013" name="Proc. Natl. Acad. Sci. U.S.A.">
        <title>Fine-scale variation in meiotic recombination in Mimulus inferred from population shotgun sequencing.</title>
        <authorList>
            <person name="Hellsten U."/>
            <person name="Wright K.M."/>
            <person name="Jenkins J."/>
            <person name="Shu S."/>
            <person name="Yuan Y."/>
            <person name="Wessler S.R."/>
            <person name="Schmutz J."/>
            <person name="Willis J.H."/>
            <person name="Rokhsar D.S."/>
        </authorList>
    </citation>
    <scope>NUCLEOTIDE SEQUENCE [LARGE SCALE GENOMIC DNA]</scope>
    <source>
        <strain evidence="7">cv. DUN x IM62</strain>
    </source>
</reference>
<dbReference type="Pfam" id="PF23569">
    <property type="entry name" value="NBD_SMAX1"/>
    <property type="match status" value="1"/>
</dbReference>
<dbReference type="InterPro" id="IPR004176">
    <property type="entry name" value="Clp_R_N"/>
</dbReference>
<dbReference type="InterPro" id="IPR027417">
    <property type="entry name" value="P-loop_NTPase"/>
</dbReference>
<dbReference type="AlphaFoldDB" id="A0A022PTZ4"/>
<dbReference type="PANTHER" id="PTHR43572">
    <property type="entry name" value="CHAPERONE PROTEIN CLPD, CHLOROPLASTIC"/>
    <property type="match status" value="1"/>
</dbReference>
<evidence type="ECO:0000256" key="2">
    <source>
        <dbReference type="ARBA" id="ARBA00022737"/>
    </source>
</evidence>
<accession>A0A022PTZ4</accession>
<dbReference type="EMBL" id="KI632289">
    <property type="protein sequence ID" value="EYU19832.1"/>
    <property type="molecule type" value="Genomic_DNA"/>
</dbReference>
<feature type="region of interest" description="Disordered" evidence="4">
    <location>
        <begin position="666"/>
        <end position="699"/>
    </location>
</feature>
<dbReference type="PROSITE" id="PS51903">
    <property type="entry name" value="CLP_R"/>
    <property type="match status" value="1"/>
</dbReference>
<feature type="compositionally biased region" description="Acidic residues" evidence="4">
    <location>
        <begin position="776"/>
        <end position="788"/>
    </location>
</feature>
<dbReference type="Gene3D" id="3.40.50.300">
    <property type="entry name" value="P-loop containing nucleotide triphosphate hydrolases"/>
    <property type="match status" value="1"/>
</dbReference>
<feature type="compositionally biased region" description="Low complexity" evidence="4">
    <location>
        <begin position="667"/>
        <end position="677"/>
    </location>
</feature>
<protein>
    <recommendedName>
        <fullName evidence="5">Clp R domain-containing protein</fullName>
    </recommendedName>
</protein>
<dbReference type="InterPro" id="IPR051650">
    <property type="entry name" value="SL_signaling_regulator"/>
</dbReference>
<feature type="compositionally biased region" description="Low complexity" evidence="4">
    <location>
        <begin position="539"/>
        <end position="556"/>
    </location>
</feature>
<proteinExistence type="inferred from homology"/>
<feature type="region of interest" description="Disordered" evidence="4">
    <location>
        <begin position="776"/>
        <end position="796"/>
    </location>
</feature>
<dbReference type="PANTHER" id="PTHR43572:SF80">
    <property type="entry name" value="PROTEIN SMAX1-LIKE 3-LIKE"/>
    <property type="match status" value="1"/>
</dbReference>
<evidence type="ECO:0000313" key="6">
    <source>
        <dbReference type="EMBL" id="EYU19832.1"/>
    </source>
</evidence>
<sequence length="827" mass="92014">MRSGGGYTLHQSLTIEAASMVKQSVNLARRRGHAQVTPLHVAISMLSSPTSLLKRACLKSHSHPLQCKALELCFNVALNRLPTSSASASSTPLHVGPHPHLPSLSNALVAAFKRAQAHQRRGSIENQQQPILALKVEIEQLVISILDDPSVSRVMREAGFSSTQVKSNVEQSVSVITKIPSEKISTSISTTSCSHLTNATSVLEAMMNKKTRNTVIVCDSKARGEGLVKEVIEKFDRRDVPSEMKLVQFISVPLFTLRNISKEEFEVKLLELRSLVRSYVSRGVVLYLGDLDRVSEFWSEYYNNNNSNNGVLCQLYNPMEYMVMEISRLICGGGDDDQISRRVWLMGVATFQTYAKCKIGRPSLEILWNLYPLTISGSSNLGLGLSLDSGMHDEVKKEGNDGIIEKQLLVCCPDCTKNFAKEKCYFINGGGAASCSSLPSWLQHYKDNENRQLLQVNNQKECDEKIKHLCKKWNSICGSIHAKPRRIFDLSPSSSSTSLSSSNNKKPEFHKKAALFDNWPVIFERNETEVVSKPPPKPDLLSNPNSSPNSASSSEASGRDDHLIMELFPRNKSTEYSDSHENILCGALEKKVPWQKRVIPDIVSTILKCRSGIKTSINNIPVNADQLFRQESWLFFLGSDNGGKEAIARELAKTVFGSQNEDDNFVATSSTTTTRAESASDDQEVMSKSTKKRARDVSNNENGGSVIYERFLEAVRLNPSRVFYVEDVDKLDRRSLKGFEKMMRDGSVVLCDGEVVLLKDAIVVLSCEKFVSFEEEEEDRENSDDDDESKAKKKTKKCGVPLDLNIATEDGILDLVDLQIVLNNPDK</sequence>
<dbReference type="SUPFAM" id="SSF52540">
    <property type="entry name" value="P-loop containing nucleoside triphosphate hydrolases"/>
    <property type="match status" value="1"/>
</dbReference>
<evidence type="ECO:0000256" key="4">
    <source>
        <dbReference type="SAM" id="MobiDB-lite"/>
    </source>
</evidence>
<evidence type="ECO:0000313" key="7">
    <source>
        <dbReference type="Proteomes" id="UP000030748"/>
    </source>
</evidence>
<dbReference type="GO" id="GO:0005634">
    <property type="term" value="C:nucleus"/>
    <property type="evidence" value="ECO:0000318"/>
    <property type="project" value="GO_Central"/>
</dbReference>
<keyword evidence="7" id="KW-1185">Reference proteome</keyword>
<dbReference type="Proteomes" id="UP000030748">
    <property type="component" value="Unassembled WGS sequence"/>
</dbReference>
<dbReference type="Gene3D" id="1.10.1780.10">
    <property type="entry name" value="Clp, N-terminal domain"/>
    <property type="match status" value="1"/>
</dbReference>
<dbReference type="InterPro" id="IPR036628">
    <property type="entry name" value="Clp_N_dom_sf"/>
</dbReference>
<name>A0A022PTZ4_ERYGU</name>
<dbReference type="GO" id="GO:0044183">
    <property type="term" value="F:protein folding chaperone"/>
    <property type="evidence" value="ECO:0000318"/>
    <property type="project" value="GO_Central"/>
</dbReference>
<gene>
    <name evidence="6" type="ORF">MIMGU_mgv1a023475mg</name>
</gene>
<feature type="domain" description="Clp R" evidence="5">
    <location>
        <begin position="9"/>
        <end position="175"/>
    </location>
</feature>
<keyword evidence="2 3" id="KW-0677">Repeat</keyword>
<evidence type="ECO:0000256" key="1">
    <source>
        <dbReference type="ARBA" id="ARBA00008675"/>
    </source>
</evidence>
<dbReference type="eggNOG" id="KOG1051">
    <property type="taxonomic scope" value="Eukaryota"/>
</dbReference>